<protein>
    <submittedName>
        <fullName evidence="1">Uncharacterized protein</fullName>
    </submittedName>
</protein>
<name>A0A451BS33_9GAMM</name>
<gene>
    <name evidence="1" type="ORF">BECKSD772D_GA0070982_12263</name>
</gene>
<evidence type="ECO:0000313" key="1">
    <source>
        <dbReference type="EMBL" id="VFK81114.1"/>
    </source>
</evidence>
<sequence>MRSYIEYLISKYQDYQKRDKDKTDNNKYRIIYNAIRREYGCKWQLVPADRFDELVLFLHRRIDNTRIGRIRKKRDQKRYHSFDEHIQGKNA</sequence>
<organism evidence="1">
    <name type="scientific">Candidatus Kentrum sp. SD</name>
    <dbReference type="NCBI Taxonomy" id="2126332"/>
    <lineage>
        <taxon>Bacteria</taxon>
        <taxon>Pseudomonadati</taxon>
        <taxon>Pseudomonadota</taxon>
        <taxon>Gammaproteobacteria</taxon>
        <taxon>Candidatus Kentrum</taxon>
    </lineage>
</organism>
<dbReference type="AlphaFoldDB" id="A0A451BS33"/>
<proteinExistence type="predicted"/>
<accession>A0A451BS33</accession>
<reference evidence="1" key="1">
    <citation type="submission" date="2019-02" db="EMBL/GenBank/DDBJ databases">
        <authorList>
            <person name="Gruber-Vodicka R. H."/>
            <person name="Seah K. B. B."/>
        </authorList>
    </citation>
    <scope>NUCLEOTIDE SEQUENCE</scope>
    <source>
        <strain evidence="1">BECK_S127</strain>
    </source>
</reference>
<dbReference type="EMBL" id="CAADHB010000226">
    <property type="protein sequence ID" value="VFK81114.1"/>
    <property type="molecule type" value="Genomic_DNA"/>
</dbReference>